<feature type="region of interest" description="Disordered" evidence="4">
    <location>
        <begin position="98"/>
        <end position="127"/>
    </location>
</feature>
<proteinExistence type="inferred from homology"/>
<dbReference type="Pfam" id="PF00201">
    <property type="entry name" value="UDPGT"/>
    <property type="match status" value="1"/>
</dbReference>
<accession>A0AAV5CPV5</accession>
<name>A0AAV5CPV5_ELECO</name>
<dbReference type="Gene3D" id="3.40.50.2000">
    <property type="entry name" value="Glycogen Phosphorylase B"/>
    <property type="match status" value="3"/>
</dbReference>
<protein>
    <recommendedName>
        <fullName evidence="7">Glycosyltransferase</fullName>
    </recommendedName>
</protein>
<dbReference type="EMBL" id="BQKI01000008">
    <property type="protein sequence ID" value="GJN00007.1"/>
    <property type="molecule type" value="Genomic_DNA"/>
</dbReference>
<gene>
    <name evidence="5" type="primary">ga17154</name>
    <name evidence="5" type="ORF">PR202_ga17154</name>
</gene>
<comment type="caution">
    <text evidence="5">The sequence shown here is derived from an EMBL/GenBank/DDBJ whole genome shotgun (WGS) entry which is preliminary data.</text>
</comment>
<dbReference type="SUPFAM" id="SSF53756">
    <property type="entry name" value="UDP-Glycosyltransferase/glycogen phosphorylase"/>
    <property type="match status" value="1"/>
</dbReference>
<evidence type="ECO:0000256" key="2">
    <source>
        <dbReference type="ARBA" id="ARBA00022676"/>
    </source>
</evidence>
<dbReference type="AlphaFoldDB" id="A0AAV5CPV5"/>
<evidence type="ECO:0008006" key="7">
    <source>
        <dbReference type="Google" id="ProtNLM"/>
    </source>
</evidence>
<dbReference type="Proteomes" id="UP001054889">
    <property type="component" value="Unassembled WGS sequence"/>
</dbReference>
<reference evidence="5" key="2">
    <citation type="submission" date="2021-12" db="EMBL/GenBank/DDBJ databases">
        <title>Resequencing data analysis of finger millet.</title>
        <authorList>
            <person name="Hatakeyama M."/>
            <person name="Aluri S."/>
            <person name="Balachadran M.T."/>
            <person name="Sivarajan S.R."/>
            <person name="Poveda L."/>
            <person name="Shimizu-Inatsugi R."/>
            <person name="Schlapbach R."/>
            <person name="Sreeman S.M."/>
            <person name="Shimizu K.K."/>
        </authorList>
    </citation>
    <scope>NUCLEOTIDE SEQUENCE</scope>
</reference>
<dbReference type="PANTHER" id="PTHR48048">
    <property type="entry name" value="GLYCOSYLTRANSFERASE"/>
    <property type="match status" value="1"/>
</dbReference>
<keyword evidence="3" id="KW-0808">Transferase</keyword>
<dbReference type="CDD" id="cd03784">
    <property type="entry name" value="GT1_Gtf-like"/>
    <property type="match status" value="1"/>
</dbReference>
<dbReference type="PANTHER" id="PTHR48048:SF76">
    <property type="entry name" value="UDP-GLYCOSYLTRANSFERASE 708D1-LIKE"/>
    <property type="match status" value="1"/>
</dbReference>
<evidence type="ECO:0000256" key="3">
    <source>
        <dbReference type="ARBA" id="ARBA00022679"/>
    </source>
</evidence>
<evidence type="ECO:0000313" key="6">
    <source>
        <dbReference type="Proteomes" id="UP001054889"/>
    </source>
</evidence>
<comment type="similarity">
    <text evidence="1">Belongs to the UDP-glycosyltransferase family.</text>
</comment>
<evidence type="ECO:0000256" key="1">
    <source>
        <dbReference type="ARBA" id="ARBA00009995"/>
    </source>
</evidence>
<dbReference type="InterPro" id="IPR002213">
    <property type="entry name" value="UDP_glucos_trans"/>
</dbReference>
<reference evidence="5" key="1">
    <citation type="journal article" date="2018" name="DNA Res.">
        <title>Multiple hybrid de novo genome assembly of finger millet, an orphan allotetraploid crop.</title>
        <authorList>
            <person name="Hatakeyama M."/>
            <person name="Aluri S."/>
            <person name="Balachadran M.T."/>
            <person name="Sivarajan S.R."/>
            <person name="Patrignani A."/>
            <person name="Gruter S."/>
            <person name="Poveda L."/>
            <person name="Shimizu-Inatsugi R."/>
            <person name="Baeten J."/>
            <person name="Francoijs K.J."/>
            <person name="Nataraja K.N."/>
            <person name="Reddy Y.A.N."/>
            <person name="Phadnis S."/>
            <person name="Ravikumar R.L."/>
            <person name="Schlapbach R."/>
            <person name="Sreeman S.M."/>
            <person name="Shimizu K.K."/>
        </authorList>
    </citation>
    <scope>NUCLEOTIDE SEQUENCE</scope>
</reference>
<sequence>MPPCDTPSPPRVLNLLAPAYRNALEERWSAILTLLSLLKCKISQDEVQIEQCHSSVYKVVTKRSTSALPTTAVVLCSRVRSKLLDHVLAGAATDLWSPPTRSAAAHRPPTQRRDGPPGPVHAPGRRPVVHGPRLRHLHCYGAAHRVLCRVPPRRHALRLLPRFASTSSEFPGADPFYIRYESLRRVVPVLLGPLLINARALVADIALASVAIPVARELGFPCYVFFTASATMLAFKAYFHIYLDSNGGGTSIGDVEIPGVYRVPISSVPQALHDPDNIFTRQFVANGRALTEADGLLVNAFDAMEPEAVASLQSGAVVAGLPHVFAVGPLVPVDLRDTGEAAKEQGSGSSYMAWLHKQPVRSVVYVSFGSRKALAMSQIRELAGGLEASGYRFLWIVKGAVDEVLRRPAVGLFVSHCGWNSVTEAARSGVPVLAWPRFADQRVNARVVARCGAGVWTEHWSREGEEMVVTAEEIAEKVKAAMASMTLTQTAARVRDAAVRATADGGTSHRSLAEFMRQCRDGTVGNAI</sequence>
<evidence type="ECO:0000313" key="5">
    <source>
        <dbReference type="EMBL" id="GJN00007.1"/>
    </source>
</evidence>
<dbReference type="InterPro" id="IPR050481">
    <property type="entry name" value="UDP-glycosyltransf_plant"/>
</dbReference>
<keyword evidence="6" id="KW-1185">Reference proteome</keyword>
<dbReference type="GO" id="GO:0035251">
    <property type="term" value="F:UDP-glucosyltransferase activity"/>
    <property type="evidence" value="ECO:0007669"/>
    <property type="project" value="InterPro"/>
</dbReference>
<evidence type="ECO:0000256" key="4">
    <source>
        <dbReference type="SAM" id="MobiDB-lite"/>
    </source>
</evidence>
<organism evidence="5 6">
    <name type="scientific">Eleusine coracana subsp. coracana</name>
    <dbReference type="NCBI Taxonomy" id="191504"/>
    <lineage>
        <taxon>Eukaryota</taxon>
        <taxon>Viridiplantae</taxon>
        <taxon>Streptophyta</taxon>
        <taxon>Embryophyta</taxon>
        <taxon>Tracheophyta</taxon>
        <taxon>Spermatophyta</taxon>
        <taxon>Magnoliopsida</taxon>
        <taxon>Liliopsida</taxon>
        <taxon>Poales</taxon>
        <taxon>Poaceae</taxon>
        <taxon>PACMAD clade</taxon>
        <taxon>Chloridoideae</taxon>
        <taxon>Cynodonteae</taxon>
        <taxon>Eleusininae</taxon>
        <taxon>Eleusine</taxon>
    </lineage>
</organism>
<keyword evidence="2" id="KW-0328">Glycosyltransferase</keyword>